<sequence length="570" mass="63306">MDDRLEAVEVPLLQHSSNSGSGNRNNQSNTGGRWPWKGSICILGAKFCERMAFYGVDTNLVTYLTGELNKSNAVAATISTTWLGTCNVTPLLGAIVADAYLGRYTTMVIASTLYFTGLITLTLVSVLKLPAIVFYLGLYVMALGSGSFMPCIVAFGADQFNDTNTKERMIKSSFFNWFFFVSNFGTLLSSTGVVWVEDNVSWALGFGISTLIMGFAMGSFYSGTPIYRHQKPGGSPFTRICQVIVASLHKLRVQVPCDKSLLYEKEHKEESAVPGSRKLNYTDEFKCLDKAATVSGDESKNGELCLNGWRICTVTQVEEVKILLRMVPIWATAIIYTSAYAQAHTMFVEQGKTMNNSIGGHFNIPAASLYMFNSVTCMLWVLLYDFSIAPAMRKLKGNEKGFSELQRMGIGKLFAMFSMVSAALLEIKRLQVVRSHDLVHDSETPVPLSILWQIPQYVLLGVAETFVLAGQLEFFYEEAPDAMRTLCSALSHLSTAFGNYFSSVLVIVVMLITTRGGSVGWIPNNLNEGHLDYYFWLWTALSFLNLALYVAAARKYRSKYVAHEMRDVFI</sequence>
<dbReference type="AlphaFoldDB" id="A0A1S6YDA2"/>
<evidence type="ECO:0000256" key="4">
    <source>
        <dbReference type="ARBA" id="ARBA00022989"/>
    </source>
</evidence>
<dbReference type="EMBL" id="KX986741">
    <property type="protein sequence ID" value="AQX43158.1"/>
    <property type="molecule type" value="mRNA"/>
</dbReference>
<gene>
    <name evidence="7" type="primary">NPF7.5</name>
</gene>
<feature type="transmembrane region" description="Helical" evidence="6">
    <location>
        <begin position="177"/>
        <end position="196"/>
    </location>
</feature>
<reference evidence="7" key="1">
    <citation type="submission" date="2016-10" db="EMBL/GenBank/DDBJ databases">
        <title>Molecular fundamentals of nitrogen uptake and transport in trees.</title>
        <authorList>
            <person name="Castro-Rodriguez V."/>
            <person name="Canas R.A."/>
            <person name="de la Torre F."/>
            <person name="Pascual B."/>
            <person name="Avila C."/>
            <person name="Canovas F.M."/>
        </authorList>
    </citation>
    <scope>NUCLEOTIDE SEQUENCE</scope>
</reference>
<dbReference type="Gene3D" id="1.20.1250.20">
    <property type="entry name" value="MFS general substrate transporter like domains"/>
    <property type="match status" value="1"/>
</dbReference>
<dbReference type="SUPFAM" id="SSF103473">
    <property type="entry name" value="MFS general substrate transporter"/>
    <property type="match status" value="1"/>
</dbReference>
<dbReference type="GO" id="GO:0016020">
    <property type="term" value="C:membrane"/>
    <property type="evidence" value="ECO:0007669"/>
    <property type="project" value="UniProtKB-SubCell"/>
</dbReference>
<evidence type="ECO:0000256" key="3">
    <source>
        <dbReference type="ARBA" id="ARBA00022692"/>
    </source>
</evidence>
<feature type="transmembrane region" description="Helical" evidence="6">
    <location>
        <begin position="490"/>
        <end position="513"/>
    </location>
</feature>
<comment type="similarity">
    <text evidence="2">Belongs to the major facilitator superfamily. Proton-dependent oligopeptide transporter (POT/PTR) (TC 2.A.17) family.</text>
</comment>
<accession>A0A1S6YDA2</accession>
<feature type="transmembrane region" description="Helical" evidence="6">
    <location>
        <begin position="327"/>
        <end position="347"/>
    </location>
</feature>
<keyword evidence="4 6" id="KW-1133">Transmembrane helix</keyword>
<dbReference type="PANTHER" id="PTHR11654">
    <property type="entry name" value="OLIGOPEPTIDE TRANSPORTER-RELATED"/>
    <property type="match status" value="1"/>
</dbReference>
<keyword evidence="5 6" id="KW-0472">Membrane</keyword>
<feature type="transmembrane region" description="Helical" evidence="6">
    <location>
        <begin position="107"/>
        <end position="126"/>
    </location>
</feature>
<dbReference type="GO" id="GO:0022857">
    <property type="term" value="F:transmembrane transporter activity"/>
    <property type="evidence" value="ECO:0007669"/>
    <property type="project" value="InterPro"/>
</dbReference>
<evidence type="ECO:0000256" key="6">
    <source>
        <dbReference type="SAM" id="Phobius"/>
    </source>
</evidence>
<name>A0A1S6YDA2_PINPS</name>
<evidence type="ECO:0000256" key="2">
    <source>
        <dbReference type="ARBA" id="ARBA00005982"/>
    </source>
</evidence>
<feature type="transmembrane region" description="Helical" evidence="6">
    <location>
        <begin position="367"/>
        <end position="389"/>
    </location>
</feature>
<proteinExistence type="evidence at transcript level"/>
<comment type="subcellular location">
    <subcellularLocation>
        <location evidence="1">Membrane</location>
        <topology evidence="1">Multi-pass membrane protein</topology>
    </subcellularLocation>
</comment>
<dbReference type="InterPro" id="IPR036259">
    <property type="entry name" value="MFS_trans_sf"/>
</dbReference>
<evidence type="ECO:0000256" key="5">
    <source>
        <dbReference type="ARBA" id="ARBA00023136"/>
    </source>
</evidence>
<protein>
    <submittedName>
        <fullName evidence="7">NPF family transporter</fullName>
    </submittedName>
</protein>
<feature type="transmembrane region" description="Helical" evidence="6">
    <location>
        <begin position="533"/>
        <end position="552"/>
    </location>
</feature>
<evidence type="ECO:0000313" key="7">
    <source>
        <dbReference type="EMBL" id="AQX43158.1"/>
    </source>
</evidence>
<feature type="transmembrane region" description="Helical" evidence="6">
    <location>
        <begin position="132"/>
        <end position="156"/>
    </location>
</feature>
<organism evidence="7">
    <name type="scientific">Pinus pinaster</name>
    <name type="common">Maritime pine</name>
    <dbReference type="NCBI Taxonomy" id="71647"/>
    <lineage>
        <taxon>Eukaryota</taxon>
        <taxon>Viridiplantae</taxon>
        <taxon>Streptophyta</taxon>
        <taxon>Embryophyta</taxon>
        <taxon>Tracheophyta</taxon>
        <taxon>Spermatophyta</taxon>
        <taxon>Pinopsida</taxon>
        <taxon>Pinidae</taxon>
        <taxon>Conifers I</taxon>
        <taxon>Pinales</taxon>
        <taxon>Pinaceae</taxon>
        <taxon>Pinus</taxon>
        <taxon>Pinus subgen. Pinus</taxon>
    </lineage>
</organism>
<evidence type="ECO:0000256" key="1">
    <source>
        <dbReference type="ARBA" id="ARBA00004141"/>
    </source>
</evidence>
<feature type="transmembrane region" description="Helical" evidence="6">
    <location>
        <begin position="202"/>
        <end position="221"/>
    </location>
</feature>
<dbReference type="Pfam" id="PF00854">
    <property type="entry name" value="PTR2"/>
    <property type="match status" value="1"/>
</dbReference>
<dbReference type="InterPro" id="IPR000109">
    <property type="entry name" value="POT_fam"/>
</dbReference>
<keyword evidence="3 6" id="KW-0812">Transmembrane</keyword>